<protein>
    <recommendedName>
        <fullName evidence="1">PBSX phage terminase small subunit-like N-terminal domain-containing protein</fullName>
    </recommendedName>
</protein>
<evidence type="ECO:0000259" key="1">
    <source>
        <dbReference type="Pfam" id="PF10668"/>
    </source>
</evidence>
<proteinExistence type="predicted"/>
<evidence type="ECO:0000313" key="3">
    <source>
        <dbReference type="Proteomes" id="UP000640725"/>
    </source>
</evidence>
<accession>A0ABR9UIX1</accession>
<comment type="caution">
    <text evidence="2">The sequence shown here is derived from an EMBL/GenBank/DDBJ whole genome shotgun (WGS) entry which is preliminary data.</text>
</comment>
<dbReference type="Pfam" id="PF10668">
    <property type="entry name" value="Phage_terminase"/>
    <property type="match status" value="1"/>
</dbReference>
<keyword evidence="3" id="KW-1185">Reference proteome</keyword>
<feature type="domain" description="PBSX phage terminase small subunit-like N-terminal" evidence="1">
    <location>
        <begin position="10"/>
        <end position="37"/>
    </location>
</feature>
<dbReference type="EMBL" id="JADEWU010000098">
    <property type="protein sequence ID" value="MBE9146400.1"/>
    <property type="molecule type" value="Genomic_DNA"/>
</dbReference>
<reference evidence="2 3" key="1">
    <citation type="submission" date="2020-10" db="EMBL/GenBank/DDBJ databases">
        <authorList>
            <person name="Castelo-Branco R."/>
            <person name="Eusebio N."/>
            <person name="Adriana R."/>
            <person name="Vieira A."/>
            <person name="Brugerolle De Fraissinette N."/>
            <person name="Rezende De Castro R."/>
            <person name="Schneider M.P."/>
            <person name="Vasconcelos V."/>
            <person name="Leao P.N."/>
        </authorList>
    </citation>
    <scope>NUCLEOTIDE SEQUENCE [LARGE SCALE GENOMIC DNA]</scope>
    <source>
        <strain evidence="2 3">LEGE 06226</strain>
    </source>
</reference>
<dbReference type="Proteomes" id="UP000640725">
    <property type="component" value="Unassembled WGS sequence"/>
</dbReference>
<dbReference type="InterPro" id="IPR018925">
    <property type="entry name" value="XtmA-like_N"/>
</dbReference>
<sequence>MIDNPSLSNREIAKQLNVTEATIRYWKKQSFWEQERVKLMDDMAEALKLKDEKRRQEFKENVREDRRKLEILREQVYANTARSINISSKAYATASMMNDPLKACNMLTKAGAHTHAKQALEGIKTIMAVDEHLYQFDLLIDLMDRQDEEEDSEDNY</sequence>
<name>A0ABR9UIX1_9CYAN</name>
<evidence type="ECO:0000313" key="2">
    <source>
        <dbReference type="EMBL" id="MBE9146400.1"/>
    </source>
</evidence>
<organism evidence="2 3">
    <name type="scientific">Planktothrix mougeotii LEGE 06226</name>
    <dbReference type="NCBI Taxonomy" id="1828728"/>
    <lineage>
        <taxon>Bacteria</taxon>
        <taxon>Bacillati</taxon>
        <taxon>Cyanobacteriota</taxon>
        <taxon>Cyanophyceae</taxon>
        <taxon>Oscillatoriophycideae</taxon>
        <taxon>Oscillatoriales</taxon>
        <taxon>Microcoleaceae</taxon>
        <taxon>Planktothrix</taxon>
    </lineage>
</organism>
<gene>
    <name evidence="2" type="ORF">IQ236_24710</name>
</gene>